<comment type="subcellular location">
    <subcellularLocation>
        <location evidence="1">Cell membrane</location>
        <topology evidence="1">Multi-pass membrane protein</topology>
    </subcellularLocation>
</comment>
<accession>A0ABZ0UQD4</accession>
<feature type="transmembrane region" description="Helical" evidence="10">
    <location>
        <begin position="269"/>
        <end position="290"/>
    </location>
</feature>
<organism evidence="11 12">
    <name type="scientific">Candidatus Fokinia crypta</name>
    <dbReference type="NCBI Taxonomy" id="1920990"/>
    <lineage>
        <taxon>Bacteria</taxon>
        <taxon>Pseudomonadati</taxon>
        <taxon>Pseudomonadota</taxon>
        <taxon>Alphaproteobacteria</taxon>
        <taxon>Rickettsiales</taxon>
        <taxon>Candidatus Midichloriaceae</taxon>
        <taxon>Candidatus Fokinia</taxon>
    </lineage>
</organism>
<name>A0ABZ0UQD4_9RICK</name>
<evidence type="ECO:0000256" key="9">
    <source>
        <dbReference type="ARBA" id="ARBA00061532"/>
    </source>
</evidence>
<feature type="transmembrane region" description="Helical" evidence="10">
    <location>
        <begin position="232"/>
        <end position="253"/>
    </location>
</feature>
<protein>
    <submittedName>
        <fullName evidence="11">Peptidoglycan biosynthesis protein MurJ</fullName>
    </submittedName>
</protein>
<feature type="transmembrane region" description="Helical" evidence="10">
    <location>
        <begin position="127"/>
        <end position="144"/>
    </location>
</feature>
<proteinExistence type="inferred from homology"/>
<feature type="transmembrane region" description="Helical" evidence="10">
    <location>
        <begin position="382"/>
        <end position="404"/>
    </location>
</feature>
<dbReference type="PANTHER" id="PTHR47019">
    <property type="entry name" value="LIPID II FLIPPASE MURJ"/>
    <property type="match status" value="1"/>
</dbReference>
<keyword evidence="4" id="KW-0133">Cell shape</keyword>
<dbReference type="Proteomes" id="UP001325140">
    <property type="component" value="Chromosome"/>
</dbReference>
<feature type="transmembrane region" description="Helical" evidence="10">
    <location>
        <begin position="156"/>
        <end position="176"/>
    </location>
</feature>
<gene>
    <name evidence="11" type="ORF">Fokcrypt_00630</name>
</gene>
<evidence type="ECO:0000256" key="3">
    <source>
        <dbReference type="ARBA" id="ARBA00022692"/>
    </source>
</evidence>
<keyword evidence="7 10" id="KW-0472">Membrane</keyword>
<dbReference type="NCBIfam" id="TIGR01695">
    <property type="entry name" value="murJ_mviN"/>
    <property type="match status" value="1"/>
</dbReference>
<evidence type="ECO:0000256" key="10">
    <source>
        <dbReference type="SAM" id="Phobius"/>
    </source>
</evidence>
<evidence type="ECO:0000256" key="2">
    <source>
        <dbReference type="ARBA" id="ARBA00022475"/>
    </source>
</evidence>
<dbReference type="RefSeq" id="WP_323722072.1">
    <property type="nucleotide sequence ID" value="NZ_CP110343.1"/>
</dbReference>
<evidence type="ECO:0000256" key="5">
    <source>
        <dbReference type="ARBA" id="ARBA00022984"/>
    </source>
</evidence>
<feature type="transmembrane region" description="Helical" evidence="10">
    <location>
        <begin position="21"/>
        <end position="41"/>
    </location>
</feature>
<keyword evidence="3 10" id="KW-0812">Transmembrane</keyword>
<evidence type="ECO:0000313" key="12">
    <source>
        <dbReference type="Proteomes" id="UP001325140"/>
    </source>
</evidence>
<feature type="transmembrane region" description="Helical" evidence="10">
    <location>
        <begin position="188"/>
        <end position="208"/>
    </location>
</feature>
<evidence type="ECO:0000256" key="7">
    <source>
        <dbReference type="ARBA" id="ARBA00023136"/>
    </source>
</evidence>
<feature type="transmembrane region" description="Helical" evidence="10">
    <location>
        <begin position="86"/>
        <end position="107"/>
    </location>
</feature>
<feature type="transmembrane region" description="Helical" evidence="10">
    <location>
        <begin position="354"/>
        <end position="375"/>
    </location>
</feature>
<evidence type="ECO:0000256" key="8">
    <source>
        <dbReference type="ARBA" id="ARBA00060041"/>
    </source>
</evidence>
<dbReference type="Pfam" id="PF03023">
    <property type="entry name" value="MurJ"/>
    <property type="match status" value="1"/>
</dbReference>
<evidence type="ECO:0000313" key="11">
    <source>
        <dbReference type="EMBL" id="WPX98097.1"/>
    </source>
</evidence>
<reference evidence="11" key="1">
    <citation type="submission" date="2022-10" db="EMBL/GenBank/DDBJ databases">
        <title>Host association and intracellularity evolved multiple times independently in the Rickettsiales.</title>
        <authorList>
            <person name="Castelli M."/>
            <person name="Nardi T."/>
            <person name="Gammuto L."/>
            <person name="Bellinzona G."/>
            <person name="Sabaneyeva E."/>
            <person name="Potekhin A."/>
            <person name="Serra V."/>
            <person name="Petroni G."/>
            <person name="Sassera D."/>
        </authorList>
    </citation>
    <scope>NUCLEOTIDE SEQUENCE [LARGE SCALE GENOMIC DNA]</scope>
    <source>
        <strain evidence="11">US_Bl 11III1</strain>
    </source>
</reference>
<dbReference type="InterPro" id="IPR004268">
    <property type="entry name" value="MurJ"/>
</dbReference>
<comment type="similarity">
    <text evidence="9">Belongs to the MurJ/MviN family.</text>
</comment>
<keyword evidence="12" id="KW-1185">Reference proteome</keyword>
<feature type="transmembrane region" description="Helical" evidence="10">
    <location>
        <begin position="449"/>
        <end position="466"/>
    </location>
</feature>
<keyword evidence="5" id="KW-0573">Peptidoglycan synthesis</keyword>
<keyword evidence="6 10" id="KW-1133">Transmembrane helix</keyword>
<dbReference type="EMBL" id="CP110343">
    <property type="protein sequence ID" value="WPX98097.1"/>
    <property type="molecule type" value="Genomic_DNA"/>
</dbReference>
<feature type="transmembrane region" description="Helical" evidence="10">
    <location>
        <begin position="311"/>
        <end position="334"/>
    </location>
</feature>
<evidence type="ECO:0000256" key="4">
    <source>
        <dbReference type="ARBA" id="ARBA00022960"/>
    </source>
</evidence>
<sequence>MFSRALKLGSITFVSRIIGYLRDYCLGTVVGIGFISDVFILGLRLPFFWRSVLGDGAFNNALVPTLNEIRKRRIGGEEQLLGQLHFILIFVSIIVLLLYEICMPLIVEVVSPGLYGNPSTAKIAVSTSRIMFVYSFFMSLTCFYGSILNSMKFYQYYPFTQVILNFVLIAVLYWITLYDRQLKSALLSLAYAVVLGGFLEFIWMLYWLKKKNVRLSYSIFPRQYLKIFQTKFFRNIVFAVLRQANSYITMIYLSNYQNSISYFYFADRIIQLPVALIGTTLGTIILPLIPSMLSEEQKHTSKSMFLLVERGIIWSIALGIPSTIGICLFSTELIRYLLGYGAFDENSIQRSGLILKMLALIVLPAIIIRLFITIFHAMHNTVMPIVVASIGIIVQVMIIMLLSSSCDDKAVIIASFISLTVEIIVLFLYSLKKNYINIGKHFLKECSKVLLCGIIFSIVILILKSVYVIGSLLGLCLVILVLTCFYFILMRIMRVEIVTLFFHRFLL</sequence>
<comment type="function">
    <text evidence="8">Involved in peptidoglycan biosynthesis. Transports lipid-linked peptidoglycan precursors from the inner to the outer leaflet of the cytoplasmic membrane.</text>
</comment>
<feature type="transmembrane region" description="Helical" evidence="10">
    <location>
        <begin position="410"/>
        <end position="429"/>
    </location>
</feature>
<feature type="transmembrane region" description="Helical" evidence="10">
    <location>
        <begin position="472"/>
        <end position="489"/>
    </location>
</feature>
<evidence type="ECO:0000256" key="1">
    <source>
        <dbReference type="ARBA" id="ARBA00004651"/>
    </source>
</evidence>
<dbReference type="PRINTS" id="PR01806">
    <property type="entry name" value="VIRFACTRMVIN"/>
</dbReference>
<keyword evidence="2" id="KW-1003">Cell membrane</keyword>
<dbReference type="InterPro" id="IPR051050">
    <property type="entry name" value="Lipid_II_flippase_MurJ/MviN"/>
</dbReference>
<evidence type="ECO:0000256" key="6">
    <source>
        <dbReference type="ARBA" id="ARBA00022989"/>
    </source>
</evidence>
<dbReference type="PANTHER" id="PTHR47019:SF1">
    <property type="entry name" value="LIPID II FLIPPASE MURJ"/>
    <property type="match status" value="1"/>
</dbReference>